<dbReference type="GeneID" id="40475440"/>
<name>A0A4Y5SNY2_9EURY</name>
<proteinExistence type="predicted"/>
<gene>
    <name evidence="2" type="ORF">FH039_09610</name>
</gene>
<dbReference type="OrthoDB" id="97200at2157"/>
<keyword evidence="3" id="KW-1185">Reference proteome</keyword>
<keyword evidence="1" id="KW-0472">Membrane</keyword>
<keyword evidence="1" id="KW-1133">Transmembrane helix</keyword>
<feature type="transmembrane region" description="Helical" evidence="1">
    <location>
        <begin position="61"/>
        <end position="79"/>
    </location>
</feature>
<dbReference type="RefSeq" id="WP_139681135.1">
    <property type="nucleotide sequence ID" value="NZ_CP040846.1"/>
</dbReference>
<evidence type="ECO:0000313" key="3">
    <source>
        <dbReference type="Proteomes" id="UP000306007"/>
    </source>
</evidence>
<evidence type="ECO:0000256" key="1">
    <source>
        <dbReference type="SAM" id="Phobius"/>
    </source>
</evidence>
<feature type="transmembrane region" description="Helical" evidence="1">
    <location>
        <begin position="86"/>
        <end position="105"/>
    </location>
</feature>
<protein>
    <submittedName>
        <fullName evidence="2">Uncharacterized protein</fullName>
    </submittedName>
</protein>
<accession>A0A4Y5SNY2</accession>
<keyword evidence="1" id="KW-0812">Transmembrane</keyword>
<dbReference type="AlphaFoldDB" id="A0A4Y5SNY2"/>
<evidence type="ECO:0000313" key="2">
    <source>
        <dbReference type="EMBL" id="QDA31802.1"/>
    </source>
</evidence>
<dbReference type="Proteomes" id="UP000306007">
    <property type="component" value="Chromosome"/>
</dbReference>
<dbReference type="KEGG" id="tic:FH039_09610"/>
<reference evidence="2 3" key="1">
    <citation type="submission" date="2019-06" db="EMBL/GenBank/DDBJ databases">
        <title>Thermococcus indicus sp. nov., a Fe(III)-reducing hyperthermophilic archaeon isolated from the Onnuri vent field of the Central Indian Ocean ridge.</title>
        <authorList>
            <person name="Lim J.K."/>
            <person name="Kim Y.J."/>
            <person name="Kwon K.K."/>
        </authorList>
    </citation>
    <scope>NUCLEOTIDE SEQUENCE [LARGE SCALE GENOMIC DNA]</scope>
    <source>
        <strain evidence="2 3">IOH1</strain>
    </source>
</reference>
<feature type="transmembrane region" description="Helical" evidence="1">
    <location>
        <begin position="117"/>
        <end position="139"/>
    </location>
</feature>
<organism evidence="2 3">
    <name type="scientific">Thermococcus indicus</name>
    <dbReference type="NCBI Taxonomy" id="2586643"/>
    <lineage>
        <taxon>Archaea</taxon>
        <taxon>Methanobacteriati</taxon>
        <taxon>Methanobacteriota</taxon>
        <taxon>Thermococci</taxon>
        <taxon>Thermococcales</taxon>
        <taxon>Thermococcaceae</taxon>
        <taxon>Thermococcus</taxon>
    </lineage>
</organism>
<dbReference type="EMBL" id="CP040846">
    <property type="protein sequence ID" value="QDA31802.1"/>
    <property type="molecule type" value="Genomic_DNA"/>
</dbReference>
<sequence length="148" mass="16676">MKGYWKIVLFLLFASPLWSITILGIDKLAQYYPHAMDAIPLISVQYDPISGRYLVRGSYELVYPTLLLLVFTLIFLWKTKVSLKEFGILALVIPLITLVFAFVISSLSNHSGYSDNSLVLIVGAYIMPVVSFLLGKTLYQALKRVRGL</sequence>